<sequence length="443" mass="52028">MTPRSSKMDFTVKRYAQNTKVLKLSGMTPYTQYKNFCLNNVICYDGEKGTSVSLEEEIKFRRQYVFEYKKAIIEELNDQPEQIDQVQCLKIITENNAKQAKMLQDTTIMQQSIATMLNEIKDQIMNHSMMIKSLQDSIPQNNKNINYEQDFNSETTINEMEKGDDGIKEIYDHQEKHYETFQASDNDQNINGKGCKNDNLNELENSDKIDEQETTIDEHAETMSNINEYEITDRENENMDAVHHRDEMINEPENEYESEQDINEQSNIEDEFKCEENIAKNDPCQNQNEFSERSEHASEQPFHNSDVQQEPYKLSVKKLYDRYQVNDANELSNEINEEFQQEPTQTSETDSSTFNDEFLKGQKNEYLILMFGERDITLRFIDTPGIDDNLDIEENKRNFDDILHRYPNIDYICCCLHPNISRGTEAAFPKRENTSLILIFEDL</sequence>
<dbReference type="Proteomes" id="UP000887540">
    <property type="component" value="Unplaced"/>
</dbReference>
<keyword evidence="2" id="KW-1185">Reference proteome</keyword>
<dbReference type="AlphaFoldDB" id="A0A914D188"/>
<protein>
    <submittedName>
        <fullName evidence="3">Uncharacterized protein</fullName>
    </submittedName>
</protein>
<evidence type="ECO:0000313" key="2">
    <source>
        <dbReference type="Proteomes" id="UP000887540"/>
    </source>
</evidence>
<dbReference type="WBParaSite" id="ACRNAN_scaffold1731.g31308.t1">
    <property type="protein sequence ID" value="ACRNAN_scaffold1731.g31308.t1"/>
    <property type="gene ID" value="ACRNAN_scaffold1731.g31308"/>
</dbReference>
<proteinExistence type="predicted"/>
<name>A0A914D188_9BILA</name>
<accession>A0A914D188</accession>
<evidence type="ECO:0000256" key="1">
    <source>
        <dbReference type="SAM" id="MobiDB-lite"/>
    </source>
</evidence>
<evidence type="ECO:0000313" key="3">
    <source>
        <dbReference type="WBParaSite" id="ACRNAN_scaffold1731.g31308.t1"/>
    </source>
</evidence>
<organism evidence="2 3">
    <name type="scientific">Acrobeloides nanus</name>
    <dbReference type="NCBI Taxonomy" id="290746"/>
    <lineage>
        <taxon>Eukaryota</taxon>
        <taxon>Metazoa</taxon>
        <taxon>Ecdysozoa</taxon>
        <taxon>Nematoda</taxon>
        <taxon>Chromadorea</taxon>
        <taxon>Rhabditida</taxon>
        <taxon>Tylenchina</taxon>
        <taxon>Cephalobomorpha</taxon>
        <taxon>Cephaloboidea</taxon>
        <taxon>Cephalobidae</taxon>
        <taxon>Acrobeloides</taxon>
    </lineage>
</organism>
<reference evidence="3" key="1">
    <citation type="submission" date="2022-11" db="UniProtKB">
        <authorList>
            <consortium name="WormBaseParasite"/>
        </authorList>
    </citation>
    <scope>IDENTIFICATION</scope>
</reference>
<feature type="region of interest" description="Disordered" evidence="1">
    <location>
        <begin position="282"/>
        <end position="310"/>
    </location>
</feature>